<evidence type="ECO:0000313" key="6">
    <source>
        <dbReference type="EMBL" id="MSS63773.1"/>
    </source>
</evidence>
<comment type="caution">
    <text evidence="6">The sequence shown here is derived from an EMBL/GenBank/DDBJ whole genome shotgun (WGS) entry which is preliminary data.</text>
</comment>
<dbReference type="FunFam" id="3.40.50.300:FF:000016">
    <property type="entry name" value="Oligopeptide ABC transporter ATP-binding component"/>
    <property type="match status" value="1"/>
</dbReference>
<evidence type="ECO:0000313" key="7">
    <source>
        <dbReference type="Proteomes" id="UP000482209"/>
    </source>
</evidence>
<feature type="domain" description="ABC transporter" evidence="5">
    <location>
        <begin position="7"/>
        <end position="257"/>
    </location>
</feature>
<dbReference type="Pfam" id="PF08352">
    <property type="entry name" value="oligo_HPY"/>
    <property type="match status" value="1"/>
</dbReference>
<dbReference type="CDD" id="cd03257">
    <property type="entry name" value="ABC_NikE_OppD_transporters"/>
    <property type="match status" value="1"/>
</dbReference>
<evidence type="ECO:0000259" key="5">
    <source>
        <dbReference type="PROSITE" id="PS50893"/>
    </source>
</evidence>
<dbReference type="SMART" id="SM00382">
    <property type="entry name" value="AAA"/>
    <property type="match status" value="1"/>
</dbReference>
<proteinExistence type="inferred from homology"/>
<dbReference type="PROSITE" id="PS00211">
    <property type="entry name" value="ABC_TRANSPORTER_1"/>
    <property type="match status" value="1"/>
</dbReference>
<dbReference type="Pfam" id="PF00005">
    <property type="entry name" value="ABC_tran"/>
    <property type="match status" value="1"/>
</dbReference>
<sequence>MEEKNIVEVKNLKKYFPIKSGVLQRTTGYVRAVDGVSFSIKKGQTFGLVGESGCGKTTIGRSILRLTEPTSGEININGVDIMKVKKKDLRPLRPKMQMIFQDPFSSLDPRMPVGEIIGEAVKEHNLVPKSEYRDYVLSIMKDCGLRPYYIDRYPHEFSGGQRQRICIARALALNPDVIIADEPVSALDVSIQAQIINLMKDLQEKRKLTYLFISHDLSVVEHISDVVGVMYLGTMMENGPKESIFKNPLHPYTQALFSAVPIADPDVKMNRILLQGDIPSPSNPPSGCKFHTRCSKCMDICKTEVPTLQEYEPGHCVACHLYNKKKTENK</sequence>
<dbReference type="NCBIfam" id="TIGR01727">
    <property type="entry name" value="oligo_HPY"/>
    <property type="match status" value="1"/>
</dbReference>
<evidence type="ECO:0000256" key="4">
    <source>
        <dbReference type="ARBA" id="ARBA00022840"/>
    </source>
</evidence>
<dbReference type="GO" id="GO:0016887">
    <property type="term" value="F:ATP hydrolysis activity"/>
    <property type="evidence" value="ECO:0007669"/>
    <property type="project" value="InterPro"/>
</dbReference>
<dbReference type="GO" id="GO:0015833">
    <property type="term" value="P:peptide transport"/>
    <property type="evidence" value="ECO:0007669"/>
    <property type="project" value="InterPro"/>
</dbReference>
<dbReference type="GO" id="GO:0055085">
    <property type="term" value="P:transmembrane transport"/>
    <property type="evidence" value="ECO:0007669"/>
    <property type="project" value="UniProtKB-ARBA"/>
</dbReference>
<keyword evidence="7" id="KW-1185">Reference proteome</keyword>
<evidence type="ECO:0000256" key="3">
    <source>
        <dbReference type="ARBA" id="ARBA00022741"/>
    </source>
</evidence>
<organism evidence="6 7">
    <name type="scientific">Velocimicrobium porci</name>
    <dbReference type="NCBI Taxonomy" id="2606634"/>
    <lineage>
        <taxon>Bacteria</taxon>
        <taxon>Bacillati</taxon>
        <taxon>Bacillota</taxon>
        <taxon>Clostridia</taxon>
        <taxon>Lachnospirales</taxon>
        <taxon>Lachnospiraceae</taxon>
        <taxon>Velocimicrobium</taxon>
    </lineage>
</organism>
<dbReference type="GO" id="GO:0005524">
    <property type="term" value="F:ATP binding"/>
    <property type="evidence" value="ECO:0007669"/>
    <property type="project" value="UniProtKB-KW"/>
</dbReference>
<dbReference type="InterPro" id="IPR003439">
    <property type="entry name" value="ABC_transporter-like_ATP-bd"/>
</dbReference>
<dbReference type="Proteomes" id="UP000482209">
    <property type="component" value="Unassembled WGS sequence"/>
</dbReference>
<dbReference type="InterPro" id="IPR027417">
    <property type="entry name" value="P-loop_NTPase"/>
</dbReference>
<accession>A0A6L5Y0R4</accession>
<dbReference type="InterPro" id="IPR050319">
    <property type="entry name" value="ABC_transp_ATP-bind"/>
</dbReference>
<dbReference type="NCBIfam" id="NF008453">
    <property type="entry name" value="PRK11308.1"/>
    <property type="match status" value="1"/>
</dbReference>
<name>A0A6L5Y0R4_9FIRM</name>
<dbReference type="SUPFAM" id="SSF52540">
    <property type="entry name" value="P-loop containing nucleoside triphosphate hydrolases"/>
    <property type="match status" value="1"/>
</dbReference>
<gene>
    <name evidence="6" type="ORF">FYJ58_07760</name>
</gene>
<dbReference type="InterPro" id="IPR003593">
    <property type="entry name" value="AAA+_ATPase"/>
</dbReference>
<comment type="similarity">
    <text evidence="1">Belongs to the ABC transporter superfamily.</text>
</comment>
<keyword evidence="2" id="KW-0813">Transport</keyword>
<dbReference type="EMBL" id="VUMT01000009">
    <property type="protein sequence ID" value="MSS63773.1"/>
    <property type="molecule type" value="Genomic_DNA"/>
</dbReference>
<keyword evidence="3" id="KW-0547">Nucleotide-binding</keyword>
<dbReference type="RefSeq" id="WP_154519176.1">
    <property type="nucleotide sequence ID" value="NZ_VUMT01000009.1"/>
</dbReference>
<evidence type="ECO:0000256" key="2">
    <source>
        <dbReference type="ARBA" id="ARBA00022448"/>
    </source>
</evidence>
<dbReference type="Gene3D" id="3.40.50.300">
    <property type="entry name" value="P-loop containing nucleotide triphosphate hydrolases"/>
    <property type="match status" value="1"/>
</dbReference>
<evidence type="ECO:0000256" key="1">
    <source>
        <dbReference type="ARBA" id="ARBA00005417"/>
    </source>
</evidence>
<keyword evidence="4 6" id="KW-0067">ATP-binding</keyword>
<dbReference type="AlphaFoldDB" id="A0A6L5Y0R4"/>
<dbReference type="InterPro" id="IPR013563">
    <property type="entry name" value="Oligopep_ABC_C"/>
</dbReference>
<dbReference type="PANTHER" id="PTHR43776:SF8">
    <property type="entry name" value="ABC TRANSPORTER, ATP-BINDING PROTEIN"/>
    <property type="match status" value="1"/>
</dbReference>
<dbReference type="PROSITE" id="PS50893">
    <property type="entry name" value="ABC_TRANSPORTER_2"/>
    <property type="match status" value="1"/>
</dbReference>
<protein>
    <submittedName>
        <fullName evidence="6">Dipeptide ABC transporter ATP-binding protein</fullName>
    </submittedName>
</protein>
<reference evidence="6 7" key="1">
    <citation type="submission" date="2019-08" db="EMBL/GenBank/DDBJ databases">
        <title>In-depth cultivation of the pig gut microbiome towards novel bacterial diversity and tailored functional studies.</title>
        <authorList>
            <person name="Wylensek D."/>
            <person name="Hitch T.C.A."/>
            <person name="Clavel T."/>
        </authorList>
    </citation>
    <scope>NUCLEOTIDE SEQUENCE [LARGE SCALE GENOMIC DNA]</scope>
    <source>
        <strain evidence="6 7">WCA-693-APC-MOT-I</strain>
    </source>
</reference>
<dbReference type="PANTHER" id="PTHR43776">
    <property type="entry name" value="TRANSPORT ATP-BINDING PROTEIN"/>
    <property type="match status" value="1"/>
</dbReference>
<dbReference type="InterPro" id="IPR017871">
    <property type="entry name" value="ABC_transporter-like_CS"/>
</dbReference>